<comment type="cofactor">
    <cofactor evidence="3">
        <name>Mg(2+)</name>
        <dbReference type="ChEBI" id="CHEBI:18420"/>
    </cofactor>
    <text evidence="3">Binds 2 magnesium ions per subunit.</text>
</comment>
<reference evidence="4" key="1">
    <citation type="submission" date="2023-05" db="EMBL/GenBank/DDBJ databases">
        <authorList>
            <person name="Zhang X."/>
        </authorList>
    </citation>
    <scope>NUCLEOTIDE SEQUENCE</scope>
    <source>
        <strain evidence="4">YF14B1</strain>
    </source>
</reference>
<feature type="binding site" evidence="3">
    <location>
        <position position="67"/>
    </location>
    <ligand>
        <name>Mg(2+)</name>
        <dbReference type="ChEBI" id="CHEBI:18420"/>
        <label>1</label>
    </ligand>
</feature>
<dbReference type="GO" id="GO:0046872">
    <property type="term" value="F:metal ion binding"/>
    <property type="evidence" value="ECO:0007669"/>
    <property type="project" value="UniProtKB-KW"/>
</dbReference>
<dbReference type="InterPro" id="IPR005502">
    <property type="entry name" value="Ribosyl_crysJ1"/>
</dbReference>
<sequence length="338" mass="37896">MKPINFQDILLGVAIGDAFGAGIEFMDRDWIRNNVDFSRFVNARYRIPATANEPDIFTRNYTAWDYTDDTEMTLGVIHALLSHKEFTQDLLITYWTNEYLKGVKQKGYGRNGHGSMRWVYSGEKTISEVRDFQRNTNYPGNAPVMRAIPLGLVPENKIDSYAIINANATHPHPKARVASILIARATYYLLVKQGNPAELILYCQEHVKGVDTETDFLLQDINNLPGPEQLLEEQYQILCGPQPIQPPRFLPGIKGVPSDAMLTAGCILYILKYINDTFAGLRFAINLGGDVDSVASVCTGILASRYGLSSLPEFMIANVEGKIMIESIAGEWEAYFER</sequence>
<proteinExistence type="inferred from homology"/>
<dbReference type="RefSeq" id="WP_313984502.1">
    <property type="nucleotide sequence ID" value="NZ_JASJOS010000013.1"/>
</dbReference>
<keyword evidence="3" id="KW-0460">Magnesium</keyword>
<dbReference type="PANTHER" id="PTHR16222">
    <property type="entry name" value="ADP-RIBOSYLGLYCOHYDROLASE"/>
    <property type="match status" value="1"/>
</dbReference>
<dbReference type="PANTHER" id="PTHR16222:SF24">
    <property type="entry name" value="ADP-RIBOSYLHYDROLASE ARH3"/>
    <property type="match status" value="1"/>
</dbReference>
<gene>
    <name evidence="4" type="ORF">QNI16_25715</name>
</gene>
<dbReference type="InterPro" id="IPR050792">
    <property type="entry name" value="ADP-ribosylglycohydrolase"/>
</dbReference>
<name>A0AAE3QWS2_9BACT</name>
<keyword evidence="3" id="KW-0479">Metal-binding</keyword>
<accession>A0AAE3QWS2</accession>
<feature type="binding site" evidence="3">
    <location>
        <position position="68"/>
    </location>
    <ligand>
        <name>Mg(2+)</name>
        <dbReference type="ChEBI" id="CHEBI:18420"/>
        <label>1</label>
    </ligand>
</feature>
<protein>
    <submittedName>
        <fullName evidence="4">ADP-ribosylglycohydrolase family protein</fullName>
        <ecNumber evidence="4">3.2.2.-</ecNumber>
    </submittedName>
</protein>
<dbReference type="AlphaFoldDB" id="A0AAE3QWS2"/>
<feature type="binding site" evidence="3">
    <location>
        <position position="293"/>
    </location>
    <ligand>
        <name>Mg(2+)</name>
        <dbReference type="ChEBI" id="CHEBI:18420"/>
        <label>1</label>
    </ligand>
</feature>
<dbReference type="Pfam" id="PF03747">
    <property type="entry name" value="ADP_ribosyl_GH"/>
    <property type="match status" value="1"/>
</dbReference>
<dbReference type="InterPro" id="IPR036705">
    <property type="entry name" value="Ribosyl_crysJ1_sf"/>
</dbReference>
<dbReference type="SUPFAM" id="SSF101478">
    <property type="entry name" value="ADP-ribosylglycohydrolase"/>
    <property type="match status" value="1"/>
</dbReference>
<comment type="caution">
    <text evidence="4">The sequence shown here is derived from an EMBL/GenBank/DDBJ whole genome shotgun (WGS) entry which is preliminary data.</text>
</comment>
<dbReference type="Gene3D" id="1.10.4080.10">
    <property type="entry name" value="ADP-ribosylation/Crystallin J1"/>
    <property type="match status" value="1"/>
</dbReference>
<evidence type="ECO:0000256" key="1">
    <source>
        <dbReference type="ARBA" id="ARBA00010702"/>
    </source>
</evidence>
<feature type="binding site" evidence="3">
    <location>
        <position position="69"/>
    </location>
    <ligand>
        <name>Mg(2+)</name>
        <dbReference type="ChEBI" id="CHEBI:18420"/>
        <label>1</label>
    </ligand>
</feature>
<comment type="similarity">
    <text evidence="1">Belongs to the ADP-ribosylglycohydrolase family.</text>
</comment>
<dbReference type="GO" id="GO:0016798">
    <property type="term" value="F:hydrolase activity, acting on glycosyl bonds"/>
    <property type="evidence" value="ECO:0007669"/>
    <property type="project" value="UniProtKB-KW"/>
</dbReference>
<keyword evidence="4" id="KW-0326">Glycosidase</keyword>
<dbReference type="EMBL" id="JASJOS010000013">
    <property type="protein sequence ID" value="MDJ1483923.1"/>
    <property type="molecule type" value="Genomic_DNA"/>
</dbReference>
<evidence type="ECO:0000313" key="5">
    <source>
        <dbReference type="Proteomes" id="UP001241110"/>
    </source>
</evidence>
<evidence type="ECO:0000313" key="4">
    <source>
        <dbReference type="EMBL" id="MDJ1483923.1"/>
    </source>
</evidence>
<evidence type="ECO:0000256" key="2">
    <source>
        <dbReference type="ARBA" id="ARBA00022801"/>
    </source>
</evidence>
<organism evidence="4 5">
    <name type="scientific">Xanthocytophaga flava</name>
    <dbReference type="NCBI Taxonomy" id="3048013"/>
    <lineage>
        <taxon>Bacteria</taxon>
        <taxon>Pseudomonadati</taxon>
        <taxon>Bacteroidota</taxon>
        <taxon>Cytophagia</taxon>
        <taxon>Cytophagales</taxon>
        <taxon>Rhodocytophagaceae</taxon>
        <taxon>Xanthocytophaga</taxon>
    </lineage>
</organism>
<evidence type="ECO:0000256" key="3">
    <source>
        <dbReference type="PIRSR" id="PIRSR605502-1"/>
    </source>
</evidence>
<feature type="binding site" evidence="3">
    <location>
        <position position="290"/>
    </location>
    <ligand>
        <name>Mg(2+)</name>
        <dbReference type="ChEBI" id="CHEBI:18420"/>
        <label>1</label>
    </ligand>
</feature>
<dbReference type="Proteomes" id="UP001241110">
    <property type="component" value="Unassembled WGS sequence"/>
</dbReference>
<dbReference type="EC" id="3.2.2.-" evidence="4"/>
<keyword evidence="2 4" id="KW-0378">Hydrolase</keyword>
<feature type="binding site" evidence="3">
    <location>
        <position position="292"/>
    </location>
    <ligand>
        <name>Mg(2+)</name>
        <dbReference type="ChEBI" id="CHEBI:18420"/>
        <label>1</label>
    </ligand>
</feature>